<evidence type="ECO:0000313" key="3">
    <source>
        <dbReference type="WBParaSite" id="ACRNAN_scaffold15998.g22716.t1"/>
    </source>
</evidence>
<sequence length="145" mass="15820">MFQKMSIVGGFSAGKCCDMKEHVKSLVELFDFAVSELNNNSKEVQDRCLKIGEAHLGACGGSASQVWDDLGDCLTDAIAKTEAVRGKREALKAWITLISFLVDSMKAGYTAQCKRRSIIRPSGTVDNDSPLPSSPMSSMPMNRHF</sequence>
<dbReference type="Proteomes" id="UP000887540">
    <property type="component" value="Unplaced"/>
</dbReference>
<dbReference type="InterPro" id="IPR012292">
    <property type="entry name" value="Globin/Proto"/>
</dbReference>
<dbReference type="GO" id="GO:0020037">
    <property type="term" value="F:heme binding"/>
    <property type="evidence" value="ECO:0007669"/>
    <property type="project" value="InterPro"/>
</dbReference>
<dbReference type="InterPro" id="IPR044399">
    <property type="entry name" value="Mb-like_M"/>
</dbReference>
<dbReference type="AlphaFoldDB" id="A0A914CYP2"/>
<evidence type="ECO:0000313" key="2">
    <source>
        <dbReference type="Proteomes" id="UP000887540"/>
    </source>
</evidence>
<dbReference type="Gene3D" id="1.10.490.10">
    <property type="entry name" value="Globins"/>
    <property type="match status" value="1"/>
</dbReference>
<dbReference type="SUPFAM" id="SSF46458">
    <property type="entry name" value="Globin-like"/>
    <property type="match status" value="1"/>
</dbReference>
<dbReference type="WBParaSite" id="ACRNAN_scaffold15998.g22716.t1">
    <property type="protein sequence ID" value="ACRNAN_scaffold15998.g22716.t1"/>
    <property type="gene ID" value="ACRNAN_scaffold15998.g22716"/>
</dbReference>
<dbReference type="WBParaSite" id="ACRNAN_scaffold7896.g12719.t1">
    <property type="protein sequence ID" value="ACRNAN_scaffold7896.g12719.t1"/>
    <property type="gene ID" value="ACRNAN_scaffold7896.g12719"/>
</dbReference>
<name>A0A914CYP2_9BILA</name>
<accession>A0A914CYP2</accession>
<proteinExistence type="predicted"/>
<evidence type="ECO:0000313" key="4">
    <source>
        <dbReference type="WBParaSite" id="ACRNAN_scaffold7896.g12719.t1"/>
    </source>
</evidence>
<feature type="compositionally biased region" description="Low complexity" evidence="1">
    <location>
        <begin position="129"/>
        <end position="145"/>
    </location>
</feature>
<protein>
    <submittedName>
        <fullName evidence="3 4">Uncharacterized protein</fullName>
    </submittedName>
</protein>
<feature type="region of interest" description="Disordered" evidence="1">
    <location>
        <begin position="120"/>
        <end position="145"/>
    </location>
</feature>
<organism evidence="2 3">
    <name type="scientific">Acrobeloides nanus</name>
    <dbReference type="NCBI Taxonomy" id="290746"/>
    <lineage>
        <taxon>Eukaryota</taxon>
        <taxon>Metazoa</taxon>
        <taxon>Ecdysozoa</taxon>
        <taxon>Nematoda</taxon>
        <taxon>Chromadorea</taxon>
        <taxon>Rhabditida</taxon>
        <taxon>Tylenchina</taxon>
        <taxon>Cephalobomorpha</taxon>
        <taxon>Cephaloboidea</taxon>
        <taxon>Cephalobidae</taxon>
        <taxon>Acrobeloides</taxon>
    </lineage>
</organism>
<dbReference type="InterPro" id="IPR009050">
    <property type="entry name" value="Globin-like_sf"/>
</dbReference>
<dbReference type="CDD" id="cd01040">
    <property type="entry name" value="Mb-like"/>
    <property type="match status" value="1"/>
</dbReference>
<evidence type="ECO:0000256" key="1">
    <source>
        <dbReference type="SAM" id="MobiDB-lite"/>
    </source>
</evidence>
<keyword evidence="2" id="KW-1185">Reference proteome</keyword>
<reference evidence="3 4" key="1">
    <citation type="submission" date="2022-11" db="UniProtKB">
        <authorList>
            <consortium name="WormBaseParasite"/>
        </authorList>
    </citation>
    <scope>IDENTIFICATION</scope>
</reference>
<dbReference type="GO" id="GO:0019825">
    <property type="term" value="F:oxygen binding"/>
    <property type="evidence" value="ECO:0007669"/>
    <property type="project" value="InterPro"/>
</dbReference>